<dbReference type="Proteomes" id="UP000460718">
    <property type="component" value="Unassembled WGS sequence"/>
</dbReference>
<keyword evidence="1" id="KW-0732">Signal</keyword>
<organism evidence="2 3">
    <name type="scientific">Phytophthora fragariae</name>
    <dbReference type="NCBI Taxonomy" id="53985"/>
    <lineage>
        <taxon>Eukaryota</taxon>
        <taxon>Sar</taxon>
        <taxon>Stramenopiles</taxon>
        <taxon>Oomycota</taxon>
        <taxon>Peronosporomycetes</taxon>
        <taxon>Peronosporales</taxon>
        <taxon>Peronosporaceae</taxon>
        <taxon>Phytophthora</taxon>
    </lineage>
</organism>
<feature type="non-terminal residue" evidence="2">
    <location>
        <position position="76"/>
    </location>
</feature>
<accession>A0A6A3H8Y4</accession>
<feature type="chain" id="PRO_5025642786" evidence="1">
    <location>
        <begin position="23"/>
        <end position="76"/>
    </location>
</feature>
<evidence type="ECO:0000256" key="1">
    <source>
        <dbReference type="SAM" id="SignalP"/>
    </source>
</evidence>
<proteinExistence type="predicted"/>
<feature type="signal peptide" evidence="1">
    <location>
        <begin position="1"/>
        <end position="22"/>
    </location>
</feature>
<evidence type="ECO:0000313" key="3">
    <source>
        <dbReference type="Proteomes" id="UP000460718"/>
    </source>
</evidence>
<dbReference type="EMBL" id="QXFW01004467">
    <property type="protein sequence ID" value="KAE8965597.1"/>
    <property type="molecule type" value="Genomic_DNA"/>
</dbReference>
<protein>
    <submittedName>
        <fullName evidence="2">Uncharacterized protein</fullName>
    </submittedName>
</protein>
<dbReference type="AlphaFoldDB" id="A0A6A3H8Y4"/>
<sequence length="76" mass="8275">MISRQAMMNAGLLLNKFVCGDAVCLIDENTNNAINDAAPVVFGKLILWGSRMCNRMFTAVCSAVAELSMEAHLVRL</sequence>
<evidence type="ECO:0000313" key="2">
    <source>
        <dbReference type="EMBL" id="KAE8965597.1"/>
    </source>
</evidence>
<reference evidence="2 3" key="1">
    <citation type="submission" date="2018-09" db="EMBL/GenBank/DDBJ databases">
        <title>Genomic investigation of the strawberry pathogen Phytophthora fragariae indicates pathogenicity is determined by transcriptional variation in three key races.</title>
        <authorList>
            <person name="Adams T.M."/>
            <person name="Armitage A.D."/>
            <person name="Sobczyk M.K."/>
            <person name="Bates H.J."/>
            <person name="Dunwell J.M."/>
            <person name="Nellist C.F."/>
            <person name="Harrison R.J."/>
        </authorList>
    </citation>
    <scope>NUCLEOTIDE SEQUENCE [LARGE SCALE GENOMIC DNA]</scope>
    <source>
        <strain evidence="2 3">SCRP245</strain>
    </source>
</reference>
<name>A0A6A3H8Y4_9STRA</name>
<comment type="caution">
    <text evidence="2">The sequence shown here is derived from an EMBL/GenBank/DDBJ whole genome shotgun (WGS) entry which is preliminary data.</text>
</comment>
<gene>
    <name evidence="2" type="ORF">PF011_g28229</name>
</gene>